<organism evidence="4 5">
    <name type="scientific">Rubrobacter tropicus</name>
    <dbReference type="NCBI Taxonomy" id="2653851"/>
    <lineage>
        <taxon>Bacteria</taxon>
        <taxon>Bacillati</taxon>
        <taxon>Actinomycetota</taxon>
        <taxon>Rubrobacteria</taxon>
        <taxon>Rubrobacterales</taxon>
        <taxon>Rubrobacteraceae</taxon>
        <taxon>Rubrobacter</taxon>
    </lineage>
</organism>
<sequence length="157" mass="16239">MPDPAARAGDAEALRALIRHSVGFKAAVVGEDELEGGRRATLNYGHTIGHALEAAAAFALPHGSAISAGMVAAARLSRSRFATDLTGLHEDLLRSAGLPLGAPGVDGEAALAAMARDKKRSIKTGHRFVLLRDIGDPVYGVPVSDDEARRELGALVG</sequence>
<evidence type="ECO:0000313" key="5">
    <source>
        <dbReference type="Proteomes" id="UP000501452"/>
    </source>
</evidence>
<proteinExistence type="predicted"/>
<dbReference type="PANTHER" id="PTHR43622">
    <property type="entry name" value="3-DEHYDROQUINATE SYNTHASE"/>
    <property type="match status" value="1"/>
</dbReference>
<feature type="domain" description="3-dehydroquinate synthase C-terminal" evidence="3">
    <location>
        <begin position="8"/>
        <end position="119"/>
    </location>
</feature>
<name>A0A6G8Q9A5_9ACTN</name>
<dbReference type="AlphaFoldDB" id="A0A6G8Q9A5"/>
<dbReference type="InterPro" id="IPR056179">
    <property type="entry name" value="DHQS_C"/>
</dbReference>
<dbReference type="GO" id="GO:0003856">
    <property type="term" value="F:3-dehydroquinate synthase activity"/>
    <property type="evidence" value="ECO:0007669"/>
    <property type="project" value="TreeGrafter"/>
</dbReference>
<dbReference type="Proteomes" id="UP000501452">
    <property type="component" value="Chromosome"/>
</dbReference>
<evidence type="ECO:0000259" key="3">
    <source>
        <dbReference type="Pfam" id="PF24621"/>
    </source>
</evidence>
<dbReference type="SUPFAM" id="SSF56796">
    <property type="entry name" value="Dehydroquinate synthase-like"/>
    <property type="match status" value="1"/>
</dbReference>
<keyword evidence="5" id="KW-1185">Reference proteome</keyword>
<dbReference type="Pfam" id="PF24621">
    <property type="entry name" value="DHQS_C"/>
    <property type="match status" value="1"/>
</dbReference>
<dbReference type="EMBL" id="CP045119">
    <property type="protein sequence ID" value="QIN83029.1"/>
    <property type="molecule type" value="Genomic_DNA"/>
</dbReference>
<reference evidence="4 5" key="1">
    <citation type="submission" date="2019-10" db="EMBL/GenBank/DDBJ databases">
        <title>Rubrobacter sp nov SCSIO 52090 isolated from a deep-sea sediment in the South China Sea.</title>
        <authorList>
            <person name="Chen R.W."/>
        </authorList>
    </citation>
    <scope>NUCLEOTIDE SEQUENCE [LARGE SCALE GENOMIC DNA]</scope>
    <source>
        <strain evidence="4 5">SCSIO 52909</strain>
    </source>
</reference>
<accession>A0A6G8Q9A5</accession>
<dbReference type="GO" id="GO:0009073">
    <property type="term" value="P:aromatic amino acid family biosynthetic process"/>
    <property type="evidence" value="ECO:0007669"/>
    <property type="project" value="TreeGrafter"/>
</dbReference>
<keyword evidence="2" id="KW-0456">Lyase</keyword>
<dbReference type="InterPro" id="IPR050071">
    <property type="entry name" value="Dehydroquinate_synthase"/>
</dbReference>
<dbReference type="KEGG" id="rub:GBA63_10485"/>
<dbReference type="RefSeq" id="WP_266096316.1">
    <property type="nucleotide sequence ID" value="NZ_CP045119.1"/>
</dbReference>
<keyword evidence="1" id="KW-0520">NAD</keyword>
<protein>
    <recommendedName>
        <fullName evidence="3">3-dehydroquinate synthase C-terminal domain-containing protein</fullName>
    </recommendedName>
</protein>
<dbReference type="Gene3D" id="1.20.1090.10">
    <property type="entry name" value="Dehydroquinate synthase-like - alpha domain"/>
    <property type="match status" value="1"/>
</dbReference>
<dbReference type="PANTHER" id="PTHR43622:SF7">
    <property type="entry name" value="3-DEHYDROQUINATE SYNTHASE, CHLOROPLASTIC"/>
    <property type="match status" value="1"/>
</dbReference>
<evidence type="ECO:0000256" key="1">
    <source>
        <dbReference type="ARBA" id="ARBA00023027"/>
    </source>
</evidence>
<gene>
    <name evidence="4" type="ORF">GBA63_10485</name>
</gene>
<evidence type="ECO:0000256" key="2">
    <source>
        <dbReference type="ARBA" id="ARBA00023239"/>
    </source>
</evidence>
<evidence type="ECO:0000313" key="4">
    <source>
        <dbReference type="EMBL" id="QIN83029.1"/>
    </source>
</evidence>